<dbReference type="EMBL" id="MN739518">
    <property type="protein sequence ID" value="QHT09997.1"/>
    <property type="molecule type" value="Genomic_DNA"/>
</dbReference>
<keyword evidence="1" id="KW-0812">Transmembrane</keyword>
<organism evidence="2">
    <name type="scientific">viral metagenome</name>
    <dbReference type="NCBI Taxonomy" id="1070528"/>
    <lineage>
        <taxon>unclassified sequences</taxon>
        <taxon>metagenomes</taxon>
        <taxon>organismal metagenomes</taxon>
    </lineage>
</organism>
<feature type="transmembrane region" description="Helical" evidence="1">
    <location>
        <begin position="5"/>
        <end position="22"/>
    </location>
</feature>
<name>A0A6C0D0F2_9ZZZZ</name>
<keyword evidence="1" id="KW-0472">Membrane</keyword>
<evidence type="ECO:0000256" key="1">
    <source>
        <dbReference type="SAM" id="Phobius"/>
    </source>
</evidence>
<protein>
    <submittedName>
        <fullName evidence="2">Uncharacterized protein</fullName>
    </submittedName>
</protein>
<keyword evidence="1" id="KW-1133">Transmembrane helix</keyword>
<reference evidence="2" key="1">
    <citation type="journal article" date="2020" name="Nature">
        <title>Giant virus diversity and host interactions through global metagenomics.</title>
        <authorList>
            <person name="Schulz F."/>
            <person name="Roux S."/>
            <person name="Paez-Espino D."/>
            <person name="Jungbluth S."/>
            <person name="Walsh D.A."/>
            <person name="Denef V.J."/>
            <person name="McMahon K.D."/>
            <person name="Konstantinidis K.T."/>
            <person name="Eloe-Fadrosh E.A."/>
            <person name="Kyrpides N.C."/>
            <person name="Woyke T."/>
        </authorList>
    </citation>
    <scope>NUCLEOTIDE SEQUENCE</scope>
    <source>
        <strain evidence="2">GVMAG-M-3300023174-104</strain>
    </source>
</reference>
<evidence type="ECO:0000313" key="2">
    <source>
        <dbReference type="EMBL" id="QHT09997.1"/>
    </source>
</evidence>
<feature type="transmembrane region" description="Helical" evidence="1">
    <location>
        <begin position="28"/>
        <end position="51"/>
    </location>
</feature>
<sequence>MFKTIYPYLIEFILIGLLLYTHRKQYPFYFPMGIFLLWTLWIFVIYPSIVSKNRPSGYSTHRIFHLILYFTFLMVGIFWYGRQFYIQQSLQHQKNQISEQFWIDLFLEFINGDRFPKQQRQQKEQGQTIQQLKRNVQTKGLNKSTPYQSDIIESNVRVILRNGVGVDDYEKEKEVISTLDNPDLSLSEYFMTNPMYKQVYFKWKDIKDKFQHYVVQKIASSYTGKEGIDLYSWVKNYIVRQDPKIIARILRLDNKEEIACAYTEARLEKKLEIVGKRINKAGISPNNFRRVLLENWISVTDPVTQEVIPSNAYIEFFKGIRANGGTITFNGKLDPKKPTEKVVPSPNGVYNIYITALPSDPAMKKDMSYAKILQACPWFNER</sequence>
<dbReference type="AlphaFoldDB" id="A0A6C0D0F2"/>
<proteinExistence type="predicted"/>
<accession>A0A6C0D0F2</accession>
<feature type="transmembrane region" description="Helical" evidence="1">
    <location>
        <begin position="63"/>
        <end position="81"/>
    </location>
</feature>